<dbReference type="GO" id="GO:0008818">
    <property type="term" value="F:cobalamin 5'-phosphate synthase activity"/>
    <property type="evidence" value="ECO:0007669"/>
    <property type="project" value="UniProtKB-UniRule"/>
</dbReference>
<feature type="transmembrane region" description="Helical" evidence="19">
    <location>
        <begin position="38"/>
        <end position="60"/>
    </location>
</feature>
<comment type="subcellular location">
    <subcellularLocation>
        <location evidence="2 19">Cell membrane</location>
        <topology evidence="2 19">Multi-pass membrane protein</topology>
    </subcellularLocation>
</comment>
<keyword evidence="21" id="KW-1185">Reference proteome</keyword>
<evidence type="ECO:0000256" key="14">
    <source>
        <dbReference type="ARBA" id="ARBA00025228"/>
    </source>
</evidence>
<keyword evidence="13 19" id="KW-0472">Membrane</keyword>
<dbReference type="InterPro" id="IPR003805">
    <property type="entry name" value="CobS"/>
</dbReference>
<feature type="transmembrane region" description="Helical" evidence="19">
    <location>
        <begin position="188"/>
        <end position="207"/>
    </location>
</feature>
<feature type="transmembrane region" description="Helical" evidence="19">
    <location>
        <begin position="113"/>
        <end position="138"/>
    </location>
</feature>
<evidence type="ECO:0000256" key="11">
    <source>
        <dbReference type="ARBA" id="ARBA00022842"/>
    </source>
</evidence>
<comment type="pathway">
    <text evidence="3 19">Cofactor biosynthesis; adenosylcobalamin biosynthesis; adenosylcobalamin from cob(II)yrinate a,c-diamide: step 7/7.</text>
</comment>
<evidence type="ECO:0000313" key="21">
    <source>
        <dbReference type="Proteomes" id="UP000422569"/>
    </source>
</evidence>
<evidence type="ECO:0000256" key="12">
    <source>
        <dbReference type="ARBA" id="ARBA00022989"/>
    </source>
</evidence>
<dbReference type="UniPathway" id="UPA00148">
    <property type="reaction ID" value="UER00238"/>
</dbReference>
<name>A0A6B8MD01_9HYPH</name>
<comment type="catalytic activity">
    <reaction evidence="17 19">
        <text>alpha-ribazole + adenosylcob(III)inamide-GDP = adenosylcob(III)alamin + GMP + H(+)</text>
        <dbReference type="Rhea" id="RHEA:16049"/>
        <dbReference type="ChEBI" id="CHEBI:10329"/>
        <dbReference type="ChEBI" id="CHEBI:15378"/>
        <dbReference type="ChEBI" id="CHEBI:18408"/>
        <dbReference type="ChEBI" id="CHEBI:58115"/>
        <dbReference type="ChEBI" id="CHEBI:60487"/>
        <dbReference type="EC" id="2.7.8.26"/>
    </reaction>
</comment>
<evidence type="ECO:0000256" key="7">
    <source>
        <dbReference type="ARBA" id="ARBA00022475"/>
    </source>
</evidence>
<organism evidence="20 21">
    <name type="scientific">Methylocystis parvus</name>
    <dbReference type="NCBI Taxonomy" id="134"/>
    <lineage>
        <taxon>Bacteria</taxon>
        <taxon>Pseudomonadati</taxon>
        <taxon>Pseudomonadota</taxon>
        <taxon>Alphaproteobacteria</taxon>
        <taxon>Hyphomicrobiales</taxon>
        <taxon>Methylocystaceae</taxon>
        <taxon>Methylocystis</taxon>
    </lineage>
</organism>
<keyword evidence="12 19" id="KW-1133">Transmembrane helix</keyword>
<dbReference type="EC" id="2.7.8.26" evidence="5 19"/>
<dbReference type="KEGG" id="mpar:F7D14_14245"/>
<reference evidence="20 21" key="1">
    <citation type="submission" date="2019-09" db="EMBL/GenBank/DDBJ databases">
        <title>Isolation and complete genome sequencing of Methylocystis species.</title>
        <authorList>
            <person name="Rumah B.L."/>
            <person name="Stead C.E."/>
            <person name="Stevens B.C."/>
            <person name="Minton N.P."/>
            <person name="Grosse-Honebrink A."/>
            <person name="Zhang Y."/>
        </authorList>
    </citation>
    <scope>NUCLEOTIDE SEQUENCE [LARGE SCALE GENOMIC DNA]</scope>
    <source>
        <strain evidence="20 21">BRCS2</strain>
    </source>
</reference>
<evidence type="ECO:0000313" key="20">
    <source>
        <dbReference type="EMBL" id="QGM98520.1"/>
    </source>
</evidence>
<dbReference type="PANTHER" id="PTHR34148:SF1">
    <property type="entry name" value="ADENOSYLCOBINAMIDE-GDP RIBAZOLETRANSFERASE"/>
    <property type="match status" value="1"/>
</dbReference>
<evidence type="ECO:0000256" key="19">
    <source>
        <dbReference type="HAMAP-Rule" id="MF_00719"/>
    </source>
</evidence>
<evidence type="ECO:0000256" key="5">
    <source>
        <dbReference type="ARBA" id="ARBA00013200"/>
    </source>
</evidence>
<feature type="transmembrane region" description="Helical" evidence="19">
    <location>
        <begin position="144"/>
        <end position="167"/>
    </location>
</feature>
<evidence type="ECO:0000256" key="9">
    <source>
        <dbReference type="ARBA" id="ARBA00022679"/>
    </source>
</evidence>
<keyword evidence="8 19" id="KW-0169">Cobalamin biosynthesis</keyword>
<evidence type="ECO:0000256" key="2">
    <source>
        <dbReference type="ARBA" id="ARBA00004651"/>
    </source>
</evidence>
<dbReference type="GO" id="GO:0051073">
    <property type="term" value="F:adenosylcobinamide-GDP ribazoletransferase activity"/>
    <property type="evidence" value="ECO:0007669"/>
    <property type="project" value="UniProtKB-UniRule"/>
</dbReference>
<dbReference type="Pfam" id="PF02654">
    <property type="entry name" value="CobS"/>
    <property type="match status" value="1"/>
</dbReference>
<proteinExistence type="inferred from homology"/>
<dbReference type="HAMAP" id="MF_00719">
    <property type="entry name" value="CobS"/>
    <property type="match status" value="1"/>
</dbReference>
<evidence type="ECO:0000256" key="4">
    <source>
        <dbReference type="ARBA" id="ARBA00010561"/>
    </source>
</evidence>
<accession>A0A6B8MD01</accession>
<comment type="cofactor">
    <cofactor evidence="1 19">
        <name>Mg(2+)</name>
        <dbReference type="ChEBI" id="CHEBI:18420"/>
    </cofactor>
</comment>
<evidence type="ECO:0000256" key="16">
    <source>
        <dbReference type="ARBA" id="ARBA00032853"/>
    </source>
</evidence>
<dbReference type="PANTHER" id="PTHR34148">
    <property type="entry name" value="ADENOSYLCOBINAMIDE-GDP RIBAZOLETRANSFERASE"/>
    <property type="match status" value="1"/>
</dbReference>
<gene>
    <name evidence="19 20" type="primary">cobS</name>
    <name evidence="20" type="ORF">F7D14_14245</name>
</gene>
<evidence type="ECO:0000256" key="1">
    <source>
        <dbReference type="ARBA" id="ARBA00001946"/>
    </source>
</evidence>
<evidence type="ECO:0000256" key="15">
    <source>
        <dbReference type="ARBA" id="ARBA00032605"/>
    </source>
</evidence>
<keyword evidence="7 19" id="KW-1003">Cell membrane</keyword>
<dbReference type="GO" id="GO:0009236">
    <property type="term" value="P:cobalamin biosynthetic process"/>
    <property type="evidence" value="ECO:0007669"/>
    <property type="project" value="UniProtKB-UniRule"/>
</dbReference>
<comment type="catalytic activity">
    <reaction evidence="18 19">
        <text>alpha-ribazole 5'-phosphate + adenosylcob(III)inamide-GDP = adenosylcob(III)alamin 5'-phosphate + GMP + H(+)</text>
        <dbReference type="Rhea" id="RHEA:23560"/>
        <dbReference type="ChEBI" id="CHEBI:15378"/>
        <dbReference type="ChEBI" id="CHEBI:57918"/>
        <dbReference type="ChEBI" id="CHEBI:58115"/>
        <dbReference type="ChEBI" id="CHEBI:60487"/>
        <dbReference type="ChEBI" id="CHEBI:60493"/>
        <dbReference type="EC" id="2.7.8.26"/>
    </reaction>
</comment>
<keyword evidence="9 19" id="KW-0808">Transferase</keyword>
<dbReference type="NCBIfam" id="TIGR00317">
    <property type="entry name" value="cobS"/>
    <property type="match status" value="1"/>
</dbReference>
<comment type="similarity">
    <text evidence="4 19">Belongs to the CobS family.</text>
</comment>
<keyword evidence="11 19" id="KW-0460">Magnesium</keyword>
<dbReference type="RefSeq" id="WP_016918043.1">
    <property type="nucleotide sequence ID" value="NZ_CP044331.1"/>
</dbReference>
<keyword evidence="10 19" id="KW-0812">Transmembrane</keyword>
<dbReference type="AlphaFoldDB" id="A0A6B8MD01"/>
<evidence type="ECO:0000256" key="10">
    <source>
        <dbReference type="ARBA" id="ARBA00022692"/>
    </source>
</evidence>
<evidence type="ECO:0000256" key="3">
    <source>
        <dbReference type="ARBA" id="ARBA00004663"/>
    </source>
</evidence>
<dbReference type="GO" id="GO:0005886">
    <property type="term" value="C:plasma membrane"/>
    <property type="evidence" value="ECO:0007669"/>
    <property type="project" value="UniProtKB-SubCell"/>
</dbReference>
<protein>
    <recommendedName>
        <fullName evidence="6 19">Adenosylcobinamide-GDP ribazoletransferase</fullName>
        <ecNumber evidence="5 19">2.7.8.26</ecNumber>
    </recommendedName>
    <alternativeName>
        <fullName evidence="16 19">Cobalamin synthase</fullName>
    </alternativeName>
    <alternativeName>
        <fullName evidence="15 19">Cobalamin-5'-phosphate synthase</fullName>
    </alternativeName>
</protein>
<dbReference type="EMBL" id="CP044331">
    <property type="protein sequence ID" value="QGM98520.1"/>
    <property type="molecule type" value="Genomic_DNA"/>
</dbReference>
<evidence type="ECO:0000256" key="18">
    <source>
        <dbReference type="ARBA" id="ARBA00049504"/>
    </source>
</evidence>
<comment type="function">
    <text evidence="14 19">Joins adenosylcobinamide-GDP and alpha-ribazole to generate adenosylcobalamin (Ado-cobalamin). Also synthesizes adenosylcobalamin 5'-phosphate from adenosylcobinamide-GDP and alpha-ribazole 5'-phosphate.</text>
</comment>
<evidence type="ECO:0000256" key="6">
    <source>
        <dbReference type="ARBA" id="ARBA00015850"/>
    </source>
</evidence>
<evidence type="ECO:0000256" key="8">
    <source>
        <dbReference type="ARBA" id="ARBA00022573"/>
    </source>
</evidence>
<dbReference type="Proteomes" id="UP000422569">
    <property type="component" value="Chromosome"/>
</dbReference>
<evidence type="ECO:0000256" key="13">
    <source>
        <dbReference type="ARBA" id="ARBA00023136"/>
    </source>
</evidence>
<evidence type="ECO:0000256" key="17">
    <source>
        <dbReference type="ARBA" id="ARBA00048623"/>
    </source>
</evidence>
<sequence length="257" mass="25520">MASTIADDICACISFYSRLPVRPGADGYAMPDFARASWAAPIAGAAIGGVGASAILIGAILHLPPFVAATCAIGALALSTGALHEDGLADLADGFGGGATRDQKLSIMRDSRLGAYGALALCLTAFLRVFSLAAILQLGPWRAMLSIVAASALSRAVGLIPLLTLFPARSDGAGASARTPSPSALRRALLIGAAIALTPLLGGATLAQTVVAQMAALGGALGVSKLAERQIGGYTGDVLGAAQQAAEIGVLIALSAM</sequence>